<keyword evidence="7 8" id="KW-0472">Membrane</keyword>
<dbReference type="GO" id="GO:0042953">
    <property type="term" value="P:lipoprotein transport"/>
    <property type="evidence" value="ECO:0007669"/>
    <property type="project" value="InterPro"/>
</dbReference>
<dbReference type="NCBIfam" id="TIGR02212">
    <property type="entry name" value="lolCE"/>
    <property type="match status" value="1"/>
</dbReference>
<protein>
    <submittedName>
        <fullName evidence="11">ABC transporter permease</fullName>
    </submittedName>
</protein>
<evidence type="ECO:0000256" key="2">
    <source>
        <dbReference type="ARBA" id="ARBA00005236"/>
    </source>
</evidence>
<dbReference type="Pfam" id="PF02687">
    <property type="entry name" value="FtsX"/>
    <property type="match status" value="1"/>
</dbReference>
<evidence type="ECO:0000256" key="1">
    <source>
        <dbReference type="ARBA" id="ARBA00004651"/>
    </source>
</evidence>
<evidence type="ECO:0000313" key="12">
    <source>
        <dbReference type="Proteomes" id="UP000186110"/>
    </source>
</evidence>
<evidence type="ECO:0000256" key="8">
    <source>
        <dbReference type="SAM" id="Phobius"/>
    </source>
</evidence>
<evidence type="ECO:0000256" key="4">
    <source>
        <dbReference type="ARBA" id="ARBA00022475"/>
    </source>
</evidence>
<dbReference type="InterPro" id="IPR051447">
    <property type="entry name" value="Lipoprotein-release_system"/>
</dbReference>
<dbReference type="InterPro" id="IPR011925">
    <property type="entry name" value="LolCE_TM"/>
</dbReference>
<feature type="transmembrane region" description="Helical" evidence="8">
    <location>
        <begin position="385"/>
        <end position="405"/>
    </location>
</feature>
<accession>A0A1P8K834</accession>
<keyword evidence="6 8" id="KW-1133">Transmembrane helix</keyword>
<dbReference type="InterPro" id="IPR025857">
    <property type="entry name" value="MacB_PCD"/>
</dbReference>
<dbReference type="GO" id="GO:0098797">
    <property type="term" value="C:plasma membrane protein complex"/>
    <property type="evidence" value="ECO:0007669"/>
    <property type="project" value="TreeGrafter"/>
</dbReference>
<name>A0A1P8K834_9BURK</name>
<evidence type="ECO:0000259" key="9">
    <source>
        <dbReference type="Pfam" id="PF02687"/>
    </source>
</evidence>
<sequence length="419" mass="44863">MKQIPYELRIGWRYTRAGRATRRNGFISFISGVSMLGIALGVAALIIVLSVMNGFQKEVRDRMLGVVSHIEIYAAGGQALPDVQQTLAQAKANPQVIGAAPFIAAQALLARGEDMRGVMVRGIDPALEHEVTDLASGAQAAVLAQLVPGEFGVVLGAELARSLGVRAGDKVTLVAPSGQVTPAGVVPRLKQMSVVGTFDSGHFEYDSAMAFAHVEDTAKIFRLEGPSGVRLKLRDLHQARQVADELSKTMTGDLLLRDWTRQNRTWFAAVQVEKRMMFIILTLIVAVAAFNLVSTLVMTVTDKRADIAILRTLGASPGSIMGIFVVQGAMVGVIGTLAGLLLGLGVAFNIDVIVPALEHALGASFLPKDIYLISRMPSDPQQADIVPVALISLLMAFVATLYPSWRASQVNPAEALRYE</sequence>
<dbReference type="GO" id="GO:0044874">
    <property type="term" value="P:lipoprotein localization to outer membrane"/>
    <property type="evidence" value="ECO:0007669"/>
    <property type="project" value="TreeGrafter"/>
</dbReference>
<feature type="transmembrane region" description="Helical" evidence="8">
    <location>
        <begin position="320"/>
        <end position="348"/>
    </location>
</feature>
<keyword evidence="5 8" id="KW-0812">Transmembrane</keyword>
<dbReference type="Proteomes" id="UP000186110">
    <property type="component" value="Chromosome"/>
</dbReference>
<dbReference type="KEGG" id="rsb:RS694_06110"/>
<organism evidence="11 12">
    <name type="scientific">Rhodoferax saidenbachensis</name>
    <dbReference type="NCBI Taxonomy" id="1484693"/>
    <lineage>
        <taxon>Bacteria</taxon>
        <taxon>Pseudomonadati</taxon>
        <taxon>Pseudomonadota</taxon>
        <taxon>Betaproteobacteria</taxon>
        <taxon>Burkholderiales</taxon>
        <taxon>Comamonadaceae</taxon>
        <taxon>Rhodoferax</taxon>
    </lineage>
</organism>
<dbReference type="EMBL" id="CP019239">
    <property type="protein sequence ID" value="APW42148.1"/>
    <property type="molecule type" value="Genomic_DNA"/>
</dbReference>
<comment type="similarity">
    <text evidence="2">Belongs to the ABC-4 integral membrane protein family. LolC/E subfamily.</text>
</comment>
<dbReference type="RefSeq" id="WP_029706902.1">
    <property type="nucleotide sequence ID" value="NZ_CP019239.1"/>
</dbReference>
<reference evidence="11 12" key="1">
    <citation type="submission" date="2017-01" db="EMBL/GenBank/DDBJ databases">
        <authorList>
            <person name="Mah S.A."/>
            <person name="Swanson W.J."/>
            <person name="Moy G.W."/>
            <person name="Vacquier V.D."/>
        </authorList>
    </citation>
    <scope>NUCLEOTIDE SEQUENCE [LARGE SCALE GENOMIC DNA]</scope>
    <source>
        <strain evidence="11 12">DSM 22694</strain>
    </source>
</reference>
<dbReference type="AlphaFoldDB" id="A0A1P8K834"/>
<dbReference type="Pfam" id="PF12704">
    <property type="entry name" value="MacB_PCD"/>
    <property type="match status" value="1"/>
</dbReference>
<keyword evidence="3" id="KW-0813">Transport</keyword>
<comment type="subcellular location">
    <subcellularLocation>
        <location evidence="1">Cell membrane</location>
        <topology evidence="1">Multi-pass membrane protein</topology>
    </subcellularLocation>
</comment>
<evidence type="ECO:0000256" key="7">
    <source>
        <dbReference type="ARBA" id="ARBA00023136"/>
    </source>
</evidence>
<dbReference type="STRING" id="1484693.RS694_06110"/>
<evidence type="ECO:0000256" key="6">
    <source>
        <dbReference type="ARBA" id="ARBA00022989"/>
    </source>
</evidence>
<gene>
    <name evidence="11" type="ORF">RS694_06110</name>
</gene>
<dbReference type="eggNOG" id="COG4591">
    <property type="taxonomic scope" value="Bacteria"/>
</dbReference>
<dbReference type="InterPro" id="IPR003838">
    <property type="entry name" value="ABC3_permease_C"/>
</dbReference>
<feature type="domain" description="MacB-like periplasmic core" evidence="10">
    <location>
        <begin position="31"/>
        <end position="247"/>
    </location>
</feature>
<dbReference type="PANTHER" id="PTHR30489">
    <property type="entry name" value="LIPOPROTEIN-RELEASING SYSTEM TRANSMEMBRANE PROTEIN LOLE"/>
    <property type="match status" value="1"/>
</dbReference>
<keyword evidence="4" id="KW-1003">Cell membrane</keyword>
<feature type="transmembrane region" description="Helical" evidence="8">
    <location>
        <begin position="26"/>
        <end position="52"/>
    </location>
</feature>
<evidence type="ECO:0000259" key="10">
    <source>
        <dbReference type="Pfam" id="PF12704"/>
    </source>
</evidence>
<feature type="domain" description="ABC3 transporter permease C-terminal" evidence="9">
    <location>
        <begin position="278"/>
        <end position="412"/>
    </location>
</feature>
<evidence type="ECO:0000256" key="5">
    <source>
        <dbReference type="ARBA" id="ARBA00022692"/>
    </source>
</evidence>
<feature type="transmembrane region" description="Helical" evidence="8">
    <location>
        <begin position="278"/>
        <end position="300"/>
    </location>
</feature>
<dbReference type="PANTHER" id="PTHR30489:SF0">
    <property type="entry name" value="LIPOPROTEIN-RELEASING SYSTEM TRANSMEMBRANE PROTEIN LOLE"/>
    <property type="match status" value="1"/>
</dbReference>
<evidence type="ECO:0000313" key="11">
    <source>
        <dbReference type="EMBL" id="APW42148.1"/>
    </source>
</evidence>
<keyword evidence="12" id="KW-1185">Reference proteome</keyword>
<proteinExistence type="inferred from homology"/>
<evidence type="ECO:0000256" key="3">
    <source>
        <dbReference type="ARBA" id="ARBA00022448"/>
    </source>
</evidence>